<evidence type="ECO:0000313" key="2">
    <source>
        <dbReference type="Proteomes" id="UP000321291"/>
    </source>
</evidence>
<keyword evidence="2" id="KW-1185">Reference proteome</keyword>
<dbReference type="AlphaFoldDB" id="A0A5B8VRR3"/>
<accession>A0A5B8VRR3</accession>
<evidence type="ECO:0000313" key="1">
    <source>
        <dbReference type="EMBL" id="QEC74119.1"/>
    </source>
</evidence>
<dbReference type="EMBL" id="CP042434">
    <property type="protein sequence ID" value="QEC74119.1"/>
    <property type="molecule type" value="Genomic_DNA"/>
</dbReference>
<organism evidence="1 2">
    <name type="scientific">Arachidicoccus ginsenosidivorans</name>
    <dbReference type="NCBI Taxonomy" id="496057"/>
    <lineage>
        <taxon>Bacteria</taxon>
        <taxon>Pseudomonadati</taxon>
        <taxon>Bacteroidota</taxon>
        <taxon>Chitinophagia</taxon>
        <taxon>Chitinophagales</taxon>
        <taxon>Chitinophagaceae</taxon>
        <taxon>Arachidicoccus</taxon>
    </lineage>
</organism>
<dbReference type="Proteomes" id="UP000321291">
    <property type="component" value="Chromosome"/>
</dbReference>
<reference evidence="1 2" key="1">
    <citation type="journal article" date="2017" name="Int. J. Syst. Evol. Microbiol.">
        <title>Arachidicoccus ginsenosidivorans sp. nov., with ginsenoside-converting activity isolated from ginseng cultivating soil.</title>
        <authorList>
            <person name="Siddiqi M.Z."/>
            <person name="Aslam Z."/>
            <person name="Im W.T."/>
        </authorList>
    </citation>
    <scope>NUCLEOTIDE SEQUENCE [LARGE SCALE GENOMIC DNA]</scope>
    <source>
        <strain evidence="1 2">Gsoil 809</strain>
    </source>
</reference>
<proteinExistence type="predicted"/>
<dbReference type="RefSeq" id="WP_146787873.1">
    <property type="nucleotide sequence ID" value="NZ_CP042434.1"/>
</dbReference>
<name>A0A5B8VRR3_9BACT</name>
<dbReference type="KEGG" id="agi:FSB73_23070"/>
<sequence length="90" mass="10681">MKEMSKNKCFEKSQITVETFLEGPKITSRIGCVICRHPICYLVQNKRRSINDHPFAEDIIFLCQEHYEKWSKGAHKFCPLKKCFKIQIFL</sequence>
<gene>
    <name evidence="1" type="ORF">FSB73_23070</name>
</gene>
<protein>
    <submittedName>
        <fullName evidence="1">Uncharacterized protein</fullName>
    </submittedName>
</protein>